<dbReference type="Proteomes" id="UP001231109">
    <property type="component" value="Unassembled WGS sequence"/>
</dbReference>
<dbReference type="EMBL" id="JAPJDZ010000019">
    <property type="protein sequence ID" value="MDP5136181.1"/>
    <property type="molecule type" value="Genomic_DNA"/>
</dbReference>
<evidence type="ECO:0000313" key="3">
    <source>
        <dbReference type="Proteomes" id="UP001231109"/>
    </source>
</evidence>
<organism evidence="2 3">
    <name type="scientific">Rheinheimera baltica</name>
    <dbReference type="NCBI Taxonomy" id="67576"/>
    <lineage>
        <taxon>Bacteria</taxon>
        <taxon>Pseudomonadati</taxon>
        <taxon>Pseudomonadota</taxon>
        <taxon>Gammaproteobacteria</taxon>
        <taxon>Chromatiales</taxon>
        <taxon>Chromatiaceae</taxon>
        <taxon>Rheinheimera</taxon>
    </lineage>
</organism>
<dbReference type="RefSeq" id="WP_305975418.1">
    <property type="nucleotide sequence ID" value="NZ_JAPJDZ010000019.1"/>
</dbReference>
<keyword evidence="3" id="KW-1185">Reference proteome</keyword>
<sequence>MLKRISWILLACSFGAYANEDVLSVDTIVSNSFDLVFPNESNIQPEQSDFKVNNFILMSNEAGERWVVVTMSNTSSGRRSLTHKHLMAIVADGQRIAPIEFIQSFKANETLTLTINFGMSKFPLLSVYSRLG</sequence>
<comment type="caution">
    <text evidence="2">The sequence shown here is derived from an EMBL/GenBank/DDBJ whole genome shotgun (WGS) entry which is preliminary data.</text>
</comment>
<reference evidence="2 3" key="1">
    <citation type="submission" date="2022-11" db="EMBL/GenBank/DDBJ databases">
        <title>Viruses from the air-sea interface of a natural surface slick.</title>
        <authorList>
            <person name="Rahlff J."/>
            <person name="Holmfeldt K."/>
        </authorList>
    </citation>
    <scope>NUCLEOTIDE SEQUENCE [LARGE SCALE GENOMIC DNA]</scope>
    <source>
        <strain evidence="2 3">SMS4</strain>
    </source>
</reference>
<protein>
    <submittedName>
        <fullName evidence="2">Uncharacterized protein</fullName>
    </submittedName>
</protein>
<feature type="signal peptide" evidence="1">
    <location>
        <begin position="1"/>
        <end position="18"/>
    </location>
</feature>
<accession>A0ABT9HYG7</accession>
<evidence type="ECO:0000256" key="1">
    <source>
        <dbReference type="SAM" id="SignalP"/>
    </source>
</evidence>
<name>A0ABT9HYG7_9GAMM</name>
<keyword evidence="1" id="KW-0732">Signal</keyword>
<proteinExistence type="predicted"/>
<gene>
    <name evidence="2" type="ORF">ORJ04_09490</name>
</gene>
<evidence type="ECO:0000313" key="2">
    <source>
        <dbReference type="EMBL" id="MDP5136181.1"/>
    </source>
</evidence>
<feature type="chain" id="PRO_5045330263" evidence="1">
    <location>
        <begin position="19"/>
        <end position="132"/>
    </location>
</feature>